<dbReference type="AlphaFoldDB" id="A0A4Y2R5L6"/>
<evidence type="ECO:0000313" key="1">
    <source>
        <dbReference type="EMBL" id="GBN70529.1"/>
    </source>
</evidence>
<protein>
    <submittedName>
        <fullName evidence="1">Uncharacterized protein</fullName>
    </submittedName>
</protein>
<name>A0A4Y2R5L6_ARAVE</name>
<dbReference type="Proteomes" id="UP000499080">
    <property type="component" value="Unassembled WGS sequence"/>
</dbReference>
<keyword evidence="2" id="KW-1185">Reference proteome</keyword>
<sequence length="115" mass="13462">MALKIPGGSKFFNHWVLILNADINHMVKQCRGLYFKWYRFLLYSKSSITRKRINRKVDHPENHRHGHEILNNVTGIVQSDSTPAVEDVLTHYAHRPERSSSRISVRTYFEALLDS</sequence>
<proteinExistence type="predicted"/>
<accession>A0A4Y2R5L6</accession>
<evidence type="ECO:0000313" key="2">
    <source>
        <dbReference type="Proteomes" id="UP000499080"/>
    </source>
</evidence>
<reference evidence="1 2" key="1">
    <citation type="journal article" date="2019" name="Sci. Rep.">
        <title>Orb-weaving spider Araneus ventricosus genome elucidates the spidroin gene catalogue.</title>
        <authorList>
            <person name="Kono N."/>
            <person name="Nakamura H."/>
            <person name="Ohtoshi R."/>
            <person name="Moran D.A.P."/>
            <person name="Shinohara A."/>
            <person name="Yoshida Y."/>
            <person name="Fujiwara M."/>
            <person name="Mori M."/>
            <person name="Tomita M."/>
            <person name="Arakawa K."/>
        </authorList>
    </citation>
    <scope>NUCLEOTIDE SEQUENCE [LARGE SCALE GENOMIC DNA]</scope>
</reference>
<dbReference type="EMBL" id="BGPR01225206">
    <property type="protein sequence ID" value="GBN70529.1"/>
    <property type="molecule type" value="Genomic_DNA"/>
</dbReference>
<organism evidence="1 2">
    <name type="scientific">Araneus ventricosus</name>
    <name type="common">Orbweaver spider</name>
    <name type="synonym">Epeira ventricosa</name>
    <dbReference type="NCBI Taxonomy" id="182803"/>
    <lineage>
        <taxon>Eukaryota</taxon>
        <taxon>Metazoa</taxon>
        <taxon>Ecdysozoa</taxon>
        <taxon>Arthropoda</taxon>
        <taxon>Chelicerata</taxon>
        <taxon>Arachnida</taxon>
        <taxon>Araneae</taxon>
        <taxon>Araneomorphae</taxon>
        <taxon>Entelegynae</taxon>
        <taxon>Araneoidea</taxon>
        <taxon>Araneidae</taxon>
        <taxon>Araneus</taxon>
    </lineage>
</organism>
<comment type="caution">
    <text evidence="1">The sequence shown here is derived from an EMBL/GenBank/DDBJ whole genome shotgun (WGS) entry which is preliminary data.</text>
</comment>
<gene>
    <name evidence="1" type="ORF">AVEN_149291_1</name>
</gene>